<dbReference type="InterPro" id="IPR035892">
    <property type="entry name" value="C2_domain_sf"/>
</dbReference>
<keyword evidence="1" id="KW-0175">Coiled coil</keyword>
<reference evidence="4" key="1">
    <citation type="submission" date="2021-01" db="EMBL/GenBank/DDBJ databases">
        <authorList>
            <person name="Corre E."/>
            <person name="Pelletier E."/>
            <person name="Niang G."/>
            <person name="Scheremetjew M."/>
            <person name="Finn R."/>
            <person name="Kale V."/>
            <person name="Holt S."/>
            <person name="Cochrane G."/>
            <person name="Meng A."/>
            <person name="Brown T."/>
            <person name="Cohen L."/>
        </authorList>
    </citation>
    <scope>NUCLEOTIDE SEQUENCE</scope>
    <source>
        <strain evidence="4">CCMP1756</strain>
    </source>
</reference>
<dbReference type="Gene3D" id="2.60.40.150">
    <property type="entry name" value="C2 domain"/>
    <property type="match status" value="1"/>
</dbReference>
<dbReference type="Pfam" id="PF00168">
    <property type="entry name" value="C2"/>
    <property type="match status" value="1"/>
</dbReference>
<sequence length="1313" mass="146321">MRPETKPTTRLGQELRTTMAPAFGQESRMLGIFIPGPDLSKSGADAWAKSQLDPIEKARRKARKIEKSLTSVGKRPSDFDTRRFVRKVATAASVLEHKPVIGRTFLSDDDIPQFLQRKVNCSLTAAQVGALLDKVPEYSDPNKTSDWLLEHQPESRVVDAVFAVNLITSLGEAHNGVQTANRIRADLKDAALEAKVHKAARPKSAPNRVRPPVVGQCTTAFMRLLDSPSKKKTEPTISFGVAAKLLTKMKKTRPKSARGWGSRDARPSAYARDIAGWSIKAVKRPKSALPKRSAHARLNNLVAGAHIIDLGGPRRRTELPPAPLPSPVRMRDLPQKPLEAHDAGIAKLQAIALRHERHAIDRLDGCDIQDLASFVEKRFHVHLTKAEASAIQGLARDGVALQATLRELATIGCRRSPRVLLSGLLAAVPLAPGANESLVALGGDLAAKASQGSGHAQDRLEKLERACAWAARRIELYPDDESIAFGLKRLQKLVRAELERRHVTKKKVKTLRHTVSNKPADKPKLVRRESNLTKLKNQLNDAHERQAQQQVLSKFTENHRVREHQVFKDVQARSHRARATMNAAEFASMIHRDLASQAASAFAVAKSPVSQKDEDELHEERLHRMTRAGSPCSSGDEGSPQASPVKPVQKVTEVKAPSNPTTPRRRPSRRTSLPTTPSQRGPFGAVATQLAAEVINNCVRSFVYRCLRKKMARAQHEWKRWMEQRAHRMLARAARTWAAKARMRKRYLRVQAQLFDQSRSIIERLILRKVRKMRALKAGLTGAAYAMAVGSIFDKDPLSEEEAAVRLQKRFRAIDARARSMTLQHAREATRCIRVEVVKARGLRVADARRLNQADHHTFIGGAADPRCYVSAQLGNRGGFGPSNAGAPEEAKERIERQYDILLKRHQALDEQHVRDDGVEKRKYLDALDKLKESSEEKNREAIASRAANLSSVMDKACLLKMRRNTMPFWMPSIVRARDWGKFAAYPSRYPLFRAKTKVIQKTLDPTWNAQFDVHGVDPDSTVTFTVADVDDPTSPQSADDRDDFLGQVTVQLNALRHADFLAQMTYEAERRAKLKAKAGRRPSKTKTRLQADGALLVMDARARLGPNLVPVSKVVNEKVNHVAFDDVHVEATGAVYYRIWAAPRARSICGHLEVKVQRGFVVSFWKPVWACLAFNRLTLRDHRGDEHLRLDLPLRHLEAVEVHSPETAESIGDTFSLVLGGGKRHDLRVGDLGTPLRDVEHQAWVRRLRRCAPRIPTNEFADSACPFLEYTETRKNDGGVAARRASMQRRAVAPGKGVDPLAGLGDFLAMNG</sequence>
<accession>A0A7S4A0Z0</accession>
<name>A0A7S4A0Z0_9STRA</name>
<dbReference type="SMART" id="SM00239">
    <property type="entry name" value="C2"/>
    <property type="match status" value="1"/>
</dbReference>
<gene>
    <name evidence="4" type="ORF">PCAL00307_LOCUS15286</name>
</gene>
<dbReference type="EMBL" id="HBIW01017727">
    <property type="protein sequence ID" value="CAE0699850.1"/>
    <property type="molecule type" value="Transcribed_RNA"/>
</dbReference>
<feature type="region of interest" description="Disordered" evidence="2">
    <location>
        <begin position="625"/>
        <end position="682"/>
    </location>
</feature>
<evidence type="ECO:0000256" key="2">
    <source>
        <dbReference type="SAM" id="MobiDB-lite"/>
    </source>
</evidence>
<feature type="coiled-coil region" evidence="1">
    <location>
        <begin position="892"/>
        <end position="941"/>
    </location>
</feature>
<dbReference type="PROSITE" id="PS50004">
    <property type="entry name" value="C2"/>
    <property type="match status" value="1"/>
</dbReference>
<dbReference type="CDD" id="cd00030">
    <property type="entry name" value="C2"/>
    <property type="match status" value="1"/>
</dbReference>
<organism evidence="4">
    <name type="scientific">Pelagomonas calceolata</name>
    <dbReference type="NCBI Taxonomy" id="35677"/>
    <lineage>
        <taxon>Eukaryota</taxon>
        <taxon>Sar</taxon>
        <taxon>Stramenopiles</taxon>
        <taxon>Ochrophyta</taxon>
        <taxon>Pelagophyceae</taxon>
        <taxon>Pelagomonadales</taxon>
        <taxon>Pelagomonadaceae</taxon>
        <taxon>Pelagomonas</taxon>
    </lineage>
</organism>
<dbReference type="SUPFAM" id="SSF49562">
    <property type="entry name" value="C2 domain (Calcium/lipid-binding domain, CaLB)"/>
    <property type="match status" value="1"/>
</dbReference>
<dbReference type="InterPro" id="IPR000008">
    <property type="entry name" value="C2_dom"/>
</dbReference>
<evidence type="ECO:0000256" key="1">
    <source>
        <dbReference type="SAM" id="Coils"/>
    </source>
</evidence>
<evidence type="ECO:0000313" key="4">
    <source>
        <dbReference type="EMBL" id="CAE0699850.1"/>
    </source>
</evidence>
<dbReference type="SUPFAM" id="SSF50729">
    <property type="entry name" value="PH domain-like"/>
    <property type="match status" value="1"/>
</dbReference>
<protein>
    <recommendedName>
        <fullName evidence="3">C2 domain-containing protein</fullName>
    </recommendedName>
</protein>
<feature type="domain" description="C2" evidence="3">
    <location>
        <begin position="815"/>
        <end position="1066"/>
    </location>
</feature>
<proteinExistence type="predicted"/>
<dbReference type="PROSITE" id="PS50096">
    <property type="entry name" value="IQ"/>
    <property type="match status" value="1"/>
</dbReference>
<evidence type="ECO:0000259" key="3">
    <source>
        <dbReference type="PROSITE" id="PS50004"/>
    </source>
</evidence>